<organism evidence="1 2">
    <name type="scientific">Erysipelothrix inopinata</name>
    <dbReference type="NCBI Taxonomy" id="225084"/>
    <lineage>
        <taxon>Bacteria</taxon>
        <taxon>Bacillati</taxon>
        <taxon>Bacillota</taxon>
        <taxon>Erysipelotrichia</taxon>
        <taxon>Erysipelotrichales</taxon>
        <taxon>Erysipelotrichaceae</taxon>
        <taxon>Erysipelothrix</taxon>
    </lineage>
</organism>
<protein>
    <submittedName>
        <fullName evidence="1">Uncharacterized protein</fullName>
    </submittedName>
</protein>
<name>A0A7G9S1I5_9FIRM</name>
<sequence length="146" mass="16792">MKSIKINRIDRNNKRLRIYFLALTWAMILVLMNPVHAETKSINTDRGKMEAFIGGGYLSSTGQKYVDYTSRMTNGSKTRLYLKSSTYEYRSGKSVHSVPRFGGPDRNYIQDYFYLKGYSGTGLTTYSTHEAIYTNAHSIVLVRENY</sequence>
<dbReference type="AlphaFoldDB" id="A0A7G9S1I5"/>
<evidence type="ECO:0000313" key="1">
    <source>
        <dbReference type="EMBL" id="QNN61710.1"/>
    </source>
</evidence>
<gene>
    <name evidence="1" type="ORF">H9L01_04970</name>
</gene>
<dbReference type="RefSeq" id="WP_187534906.1">
    <property type="nucleotide sequence ID" value="NZ_CBCSHU010000015.1"/>
</dbReference>
<dbReference type="Proteomes" id="UP000515928">
    <property type="component" value="Chromosome"/>
</dbReference>
<evidence type="ECO:0000313" key="2">
    <source>
        <dbReference type="Proteomes" id="UP000515928"/>
    </source>
</evidence>
<dbReference type="EMBL" id="CP060715">
    <property type="protein sequence ID" value="QNN61710.1"/>
    <property type="molecule type" value="Genomic_DNA"/>
</dbReference>
<reference evidence="1 2" key="1">
    <citation type="submission" date="2020-08" db="EMBL/GenBank/DDBJ databases">
        <title>Genome sequence of Erysipelothrix inopinata DSM 15511T.</title>
        <authorList>
            <person name="Hyun D.-W."/>
            <person name="Bae J.-W."/>
        </authorList>
    </citation>
    <scope>NUCLEOTIDE SEQUENCE [LARGE SCALE GENOMIC DNA]</scope>
    <source>
        <strain evidence="1 2">DSM 15511</strain>
    </source>
</reference>
<keyword evidence="2" id="KW-1185">Reference proteome</keyword>
<proteinExistence type="predicted"/>
<dbReference type="KEGG" id="eio:H9L01_04970"/>
<accession>A0A7G9S1I5</accession>